<name>A0A1X7VRC9_AMPQE</name>
<dbReference type="Gene3D" id="3.10.10.10">
    <property type="entry name" value="HIV Type 1 Reverse Transcriptase, subunit A, domain 1"/>
    <property type="match status" value="1"/>
</dbReference>
<dbReference type="GO" id="GO:0008233">
    <property type="term" value="F:peptidase activity"/>
    <property type="evidence" value="ECO:0007669"/>
    <property type="project" value="UniProtKB-KW"/>
</dbReference>
<evidence type="ECO:0000256" key="4">
    <source>
        <dbReference type="ARBA" id="ARBA00022722"/>
    </source>
</evidence>
<evidence type="ECO:0000259" key="8">
    <source>
        <dbReference type="PROSITE" id="PS50878"/>
    </source>
</evidence>
<keyword evidence="2" id="KW-0808">Transferase</keyword>
<dbReference type="FunFam" id="3.10.10.10:FF:000007">
    <property type="entry name" value="Retrovirus-related Pol polyprotein from transposon 17.6-like Protein"/>
    <property type="match status" value="1"/>
</dbReference>
<dbReference type="InterPro" id="IPR053134">
    <property type="entry name" value="RNA-dir_DNA_polymerase"/>
</dbReference>
<evidence type="ECO:0000256" key="5">
    <source>
        <dbReference type="ARBA" id="ARBA00022759"/>
    </source>
</evidence>
<dbReference type="InParanoid" id="A0A1X7VRC9"/>
<reference evidence="9" key="1">
    <citation type="submission" date="2017-05" db="UniProtKB">
        <authorList>
            <consortium name="EnsemblMetazoa"/>
        </authorList>
    </citation>
    <scope>IDENTIFICATION</scope>
</reference>
<dbReference type="eggNOG" id="KOG0017">
    <property type="taxonomic scope" value="Eukaryota"/>
</dbReference>
<dbReference type="InterPro" id="IPR000477">
    <property type="entry name" value="RT_dom"/>
</dbReference>
<dbReference type="Pfam" id="PF00078">
    <property type="entry name" value="RVT_1"/>
    <property type="match status" value="1"/>
</dbReference>
<evidence type="ECO:0000256" key="2">
    <source>
        <dbReference type="ARBA" id="ARBA00022679"/>
    </source>
</evidence>
<keyword evidence="5" id="KW-0255">Endonuclease</keyword>
<dbReference type="GO" id="GO:0004519">
    <property type="term" value="F:endonuclease activity"/>
    <property type="evidence" value="ECO:0007669"/>
    <property type="project" value="UniProtKB-KW"/>
</dbReference>
<feature type="domain" description="Reverse transcriptase" evidence="8">
    <location>
        <begin position="1"/>
        <end position="113"/>
    </location>
</feature>
<keyword evidence="6" id="KW-0378">Hydrolase</keyword>
<dbReference type="PANTHER" id="PTHR24559">
    <property type="entry name" value="TRANSPOSON TY3-I GAG-POL POLYPROTEIN"/>
    <property type="match status" value="1"/>
</dbReference>
<dbReference type="AlphaFoldDB" id="A0A1X7VRC9"/>
<dbReference type="OMA" id="SISWEEH"/>
<dbReference type="PANTHER" id="PTHR24559:SF444">
    <property type="entry name" value="REVERSE TRANSCRIPTASE DOMAIN-CONTAINING PROTEIN"/>
    <property type="match status" value="1"/>
</dbReference>
<dbReference type="GO" id="GO:0006508">
    <property type="term" value="P:proteolysis"/>
    <property type="evidence" value="ECO:0007669"/>
    <property type="project" value="UniProtKB-KW"/>
</dbReference>
<dbReference type="EnsemblMetazoa" id="Aqu2.1.42454_001">
    <property type="protein sequence ID" value="Aqu2.1.42454_001"/>
    <property type="gene ID" value="Aqu2.1.42454"/>
</dbReference>
<dbReference type="InterPro" id="IPR043502">
    <property type="entry name" value="DNA/RNA_pol_sf"/>
</dbReference>
<protein>
    <recommendedName>
        <fullName evidence="8">Reverse transcriptase domain-containing protein</fullName>
    </recommendedName>
</protein>
<dbReference type="GO" id="GO:0003964">
    <property type="term" value="F:RNA-directed DNA polymerase activity"/>
    <property type="evidence" value="ECO:0007669"/>
    <property type="project" value="UniProtKB-KW"/>
</dbReference>
<dbReference type="Gene3D" id="3.30.70.270">
    <property type="match status" value="1"/>
</dbReference>
<accession>A0A1X7VRC9</accession>
<keyword evidence="7" id="KW-0695">RNA-directed DNA polymerase</keyword>
<evidence type="ECO:0000256" key="7">
    <source>
        <dbReference type="ARBA" id="ARBA00022918"/>
    </source>
</evidence>
<evidence type="ECO:0000313" key="9">
    <source>
        <dbReference type="EnsemblMetazoa" id="Aqu2.1.42454_001"/>
    </source>
</evidence>
<organism evidence="9">
    <name type="scientific">Amphimedon queenslandica</name>
    <name type="common">Sponge</name>
    <dbReference type="NCBI Taxonomy" id="400682"/>
    <lineage>
        <taxon>Eukaryota</taxon>
        <taxon>Metazoa</taxon>
        <taxon>Porifera</taxon>
        <taxon>Demospongiae</taxon>
        <taxon>Heteroscleromorpha</taxon>
        <taxon>Haplosclerida</taxon>
        <taxon>Niphatidae</taxon>
        <taxon>Amphimedon</taxon>
    </lineage>
</organism>
<keyword evidence="3" id="KW-0548">Nucleotidyltransferase</keyword>
<dbReference type="CDD" id="cd01647">
    <property type="entry name" value="RT_LTR"/>
    <property type="match status" value="1"/>
</dbReference>
<proteinExistence type="predicted"/>
<dbReference type="InterPro" id="IPR043128">
    <property type="entry name" value="Rev_trsase/Diguanyl_cyclase"/>
</dbReference>
<dbReference type="SUPFAM" id="SSF56672">
    <property type="entry name" value="DNA/RNA polymerases"/>
    <property type="match status" value="1"/>
</dbReference>
<evidence type="ECO:0000256" key="6">
    <source>
        <dbReference type="ARBA" id="ARBA00022801"/>
    </source>
</evidence>
<dbReference type="PROSITE" id="PS50878">
    <property type="entry name" value="RT_POL"/>
    <property type="match status" value="1"/>
</dbReference>
<sequence length="147" mass="16238">MLSGYWQVEVADSDKEKTAFVTCNGLYQFNVLPFGLCNGPATVQRLMDSVLNGVHWSTGLFYLDDVIVLGNSLEEHLINLAGVLNRLQKANLRMKPTKCDLFQKRILFLGHVVSQEWVASKNRKGAPLANTHVSASIATVFGSSELL</sequence>
<keyword evidence="4" id="KW-0540">Nuclease</keyword>
<keyword evidence="1" id="KW-0645">Protease</keyword>
<dbReference type="FunFam" id="3.30.70.270:FF:000003">
    <property type="entry name" value="Transposon Ty3-G Gag-Pol polyprotein"/>
    <property type="match status" value="1"/>
</dbReference>
<dbReference type="STRING" id="400682.A0A1X7VRC9"/>
<evidence type="ECO:0000256" key="3">
    <source>
        <dbReference type="ARBA" id="ARBA00022695"/>
    </source>
</evidence>
<evidence type="ECO:0000256" key="1">
    <source>
        <dbReference type="ARBA" id="ARBA00022670"/>
    </source>
</evidence>